<name>A0A8J3FH52_9FLAO</name>
<keyword evidence="1" id="KW-0732">Signal</keyword>
<keyword evidence="4" id="KW-1185">Reference proteome</keyword>
<sequence length="1562" mass="162542">MKTKSLIRYALTCVTYSFVFIWAAFSANAQCPTINDPTPSICDASGYTFADLSNDYATDTGGGIVWYNSLTGGSAMSPSQLVYEGTFYADDNAGSCATRGSIVVDFQVNKSGQNLDAIYCSNENPTVQTYINDALFSSIPPGGSVEVYNDYNLTSLASNSDPLPSGANNYFIVFVDNLGCKSQIEIGTTAIFSSPADPTPTSPQLFCSDANATIGDLDTGTSSSVSWYQNVDGGGNPIPPALPLSTPLIDGNTYYVQIDDVFCDSHAIPVTVIIDDPNDPGTSASLDYCSDSVPTSAFDLFNELGGTPDITGTWSGPLATTNGYQGTVNISTLTTAGVYTFTYTVPSNGACPESSSNVSITIYQTFTSGTPSASNPATYCESTAPTSFDLFSLIDNEDANGQWTQGTLSTDPVVTSPIDVSALGIGTYNFTYTQNLSPNPCPEESTTVQVVVLPDPNAGNAVNQVFCENDLLDNSPFDLFNALDGSQDNNSGTWTDASNTTISNSLDISSFTVAGSPYSYNYTIDNGSCSDTETITITVEPSPESGTPVSTFPEFCEGSAPTSYDLFDLLTGADQTGTWYAGTDTSGSTVTNPIDLSGLIAGTYNFTYDVDAIGSCDDVLVTVSVTINPLPNTGIPSPATFCENDLAANSPLDLFAQLSGEDSGGTWTDDNTTGALTGSDVDLTALTIGTYNFTYSITDVNGCSNSSTVVVTVEDAPDSGNALAPFEVCEENVTANSPFDLFALLDGTQDMNGTWYAGPDTSGATVTNPIDISGLTSGTYNYTYSVPDIGSCSDVDVTVQIIVNPQPNTGTPTTAVFCENDLVANSPLDLFGQLSGEDSGGTWTDDDSTGALSGSDVDLSTLTIGSYHFTYSITDVNGCSNSSTVVVTVEDAPESGTANAPMEFCMASITTGQTVDLFDLLTGEDQTGTWSDDDSTGALNGNLVTIDGLTSGTYNFTYDVAAIGSCDDVLVTVSIVINDTPAPTASTPQEVCDSATISDLSATGTSIQWYDEASGGSPLAGTASLVDGETYYATQTDAISGCESSTRFEVIAIIHQTPNAGNPLPISVCSSDSAVDLNTGLDGTQDTGGVWQDTDATGALTGNIFDATAVTPGTYQFTYYVAASAPCSDDSTIITVIVEAPLNAGTDATLDVCSNNGTTDLFSLLGSADSGGTWSPAMASGTGVFDPLVDASGTYTYTLTNACGTFTSNVDVTVTQAPNAGSDNAVSICVIDGNVDLATFLSADAQSGGTWSPVLASGTSMFDPTVDTSGIYTYTVTAVSPCSPDSSAQITVTVNDSSAPTIVDASPEFCMVDNPTVADLDATITASGTVTWYTDSTLATALSSTDALTDGEDYFATQTNSSGCESSQSVQVDVTIHDTPTPTLSNSNLELCINDSPTIMDLTLNISEYDSNQNNVVWYDSATNGSTVSSGTALVNAATYYAALYDATTGCESSIRLAVTPDLTSCGKIALPDGFSPNGDGVNDTFDYNNLDILYPNFEIEIFNRYGTVVYKGTASSPRFDGTSNQSGSLGNGKLPVGVYFYIFNYNDGQNKPKQGRLYLSR</sequence>
<protein>
    <recommendedName>
        <fullName evidence="2">Ig-like domain-containing protein</fullName>
    </recommendedName>
</protein>
<accession>A0A8J3FH52</accession>
<evidence type="ECO:0000259" key="2">
    <source>
        <dbReference type="Pfam" id="PF19081"/>
    </source>
</evidence>
<organism evidence="3 4">
    <name type="scientific">Yeosuana aromativorans</name>
    <dbReference type="NCBI Taxonomy" id="288019"/>
    <lineage>
        <taxon>Bacteria</taxon>
        <taxon>Pseudomonadati</taxon>
        <taxon>Bacteroidota</taxon>
        <taxon>Flavobacteriia</taxon>
        <taxon>Flavobacteriales</taxon>
        <taxon>Flavobacteriaceae</taxon>
        <taxon>Yeosuana</taxon>
    </lineage>
</organism>
<dbReference type="RefSeq" id="WP_188649591.1">
    <property type="nucleotide sequence ID" value="NZ_BMNR01000001.1"/>
</dbReference>
<feature type="signal peptide" evidence="1">
    <location>
        <begin position="1"/>
        <end position="29"/>
    </location>
</feature>
<dbReference type="EMBL" id="BMNR01000001">
    <property type="protein sequence ID" value="GGK12791.1"/>
    <property type="molecule type" value="Genomic_DNA"/>
</dbReference>
<feature type="chain" id="PRO_5035224667" description="Ig-like domain-containing protein" evidence="1">
    <location>
        <begin position="30"/>
        <end position="1562"/>
    </location>
</feature>
<reference evidence="3" key="2">
    <citation type="submission" date="2020-09" db="EMBL/GenBank/DDBJ databases">
        <authorList>
            <person name="Sun Q."/>
            <person name="Ohkuma M."/>
        </authorList>
    </citation>
    <scope>NUCLEOTIDE SEQUENCE</scope>
    <source>
        <strain evidence="3">JCM 12862</strain>
    </source>
</reference>
<reference evidence="3" key="1">
    <citation type="journal article" date="2014" name="Int. J. Syst. Evol. Microbiol.">
        <title>Complete genome sequence of Corynebacterium casei LMG S-19264T (=DSM 44701T), isolated from a smear-ripened cheese.</title>
        <authorList>
            <consortium name="US DOE Joint Genome Institute (JGI-PGF)"/>
            <person name="Walter F."/>
            <person name="Albersmeier A."/>
            <person name="Kalinowski J."/>
            <person name="Ruckert C."/>
        </authorList>
    </citation>
    <scope>NUCLEOTIDE SEQUENCE</scope>
    <source>
        <strain evidence="3">JCM 12862</strain>
    </source>
</reference>
<evidence type="ECO:0000256" key="1">
    <source>
        <dbReference type="SAM" id="SignalP"/>
    </source>
</evidence>
<dbReference type="NCBIfam" id="TIGR04131">
    <property type="entry name" value="Bac_Flav_CTERM"/>
    <property type="match status" value="1"/>
</dbReference>
<dbReference type="Pfam" id="PF19081">
    <property type="entry name" value="Ig_7"/>
    <property type="match status" value="2"/>
</dbReference>
<dbReference type="InterPro" id="IPR026341">
    <property type="entry name" value="T9SS_type_B"/>
</dbReference>
<gene>
    <name evidence="3" type="ORF">GCM10007962_03930</name>
</gene>
<evidence type="ECO:0000313" key="4">
    <source>
        <dbReference type="Proteomes" id="UP000612329"/>
    </source>
</evidence>
<dbReference type="Pfam" id="PF13585">
    <property type="entry name" value="CHU_C"/>
    <property type="match status" value="1"/>
</dbReference>
<dbReference type="InterPro" id="IPR044023">
    <property type="entry name" value="Ig_7"/>
</dbReference>
<proteinExistence type="predicted"/>
<feature type="domain" description="Ig-like" evidence="2">
    <location>
        <begin position="982"/>
        <end position="1054"/>
    </location>
</feature>
<dbReference type="Proteomes" id="UP000612329">
    <property type="component" value="Unassembled WGS sequence"/>
</dbReference>
<evidence type="ECO:0000313" key="3">
    <source>
        <dbReference type="EMBL" id="GGK12791.1"/>
    </source>
</evidence>
<comment type="caution">
    <text evidence="3">The sequence shown here is derived from an EMBL/GenBank/DDBJ whole genome shotgun (WGS) entry which is preliminary data.</text>
</comment>
<feature type="domain" description="Ig-like" evidence="2">
    <location>
        <begin position="1299"/>
        <end position="1376"/>
    </location>
</feature>